<keyword evidence="1" id="KW-0862">Zinc</keyword>
<comment type="caution">
    <text evidence="4">The sequence shown here is derived from an EMBL/GenBank/DDBJ whole genome shotgun (WGS) entry which is preliminary data.</text>
</comment>
<reference evidence="4 5" key="1">
    <citation type="journal article" date="2019" name="New Phytol.">
        <title>Comparative genomics reveals unique wood-decay strategies and fruiting body development in the Schizophyllaceae.</title>
        <authorList>
            <person name="Almasi E."/>
            <person name="Sahu N."/>
            <person name="Krizsan K."/>
            <person name="Balint B."/>
            <person name="Kovacs G.M."/>
            <person name="Kiss B."/>
            <person name="Cseklye J."/>
            <person name="Drula E."/>
            <person name="Henrissat B."/>
            <person name="Nagy I."/>
            <person name="Chovatia M."/>
            <person name="Adam C."/>
            <person name="LaButti K."/>
            <person name="Lipzen A."/>
            <person name="Riley R."/>
            <person name="Grigoriev I.V."/>
            <person name="Nagy L.G."/>
        </authorList>
    </citation>
    <scope>NUCLEOTIDE SEQUENCE [LARGE SCALE GENOMIC DNA]</scope>
    <source>
        <strain evidence="4 5">NL-1724</strain>
    </source>
</reference>
<evidence type="ECO:0000259" key="3">
    <source>
        <dbReference type="PROSITE" id="PS50114"/>
    </source>
</evidence>
<name>A0A550CJ77_9AGAR</name>
<dbReference type="GO" id="GO:0043565">
    <property type="term" value="F:sequence-specific DNA binding"/>
    <property type="evidence" value="ECO:0007669"/>
    <property type="project" value="InterPro"/>
</dbReference>
<keyword evidence="1" id="KW-0863">Zinc-finger</keyword>
<accession>A0A550CJ77</accession>
<dbReference type="AlphaFoldDB" id="A0A550CJ77"/>
<evidence type="ECO:0000313" key="5">
    <source>
        <dbReference type="Proteomes" id="UP000320762"/>
    </source>
</evidence>
<keyword evidence="5" id="KW-1185">Reference proteome</keyword>
<proteinExistence type="predicted"/>
<feature type="coiled-coil region" evidence="2">
    <location>
        <begin position="55"/>
        <end position="96"/>
    </location>
</feature>
<organism evidence="4 5">
    <name type="scientific">Schizophyllum amplum</name>
    <dbReference type="NCBI Taxonomy" id="97359"/>
    <lineage>
        <taxon>Eukaryota</taxon>
        <taxon>Fungi</taxon>
        <taxon>Dikarya</taxon>
        <taxon>Basidiomycota</taxon>
        <taxon>Agaricomycotina</taxon>
        <taxon>Agaricomycetes</taxon>
        <taxon>Agaricomycetidae</taxon>
        <taxon>Agaricales</taxon>
        <taxon>Schizophyllaceae</taxon>
        <taxon>Schizophyllum</taxon>
    </lineage>
</organism>
<dbReference type="InterPro" id="IPR032675">
    <property type="entry name" value="LRR_dom_sf"/>
</dbReference>
<dbReference type="EMBL" id="VDMD01000006">
    <property type="protein sequence ID" value="TRM64806.1"/>
    <property type="molecule type" value="Genomic_DNA"/>
</dbReference>
<dbReference type="Proteomes" id="UP000320762">
    <property type="component" value="Unassembled WGS sequence"/>
</dbReference>
<evidence type="ECO:0000313" key="4">
    <source>
        <dbReference type="EMBL" id="TRM64806.1"/>
    </source>
</evidence>
<feature type="domain" description="GATA-type" evidence="3">
    <location>
        <begin position="1"/>
        <end position="33"/>
    </location>
</feature>
<protein>
    <recommendedName>
        <fullName evidence="3">GATA-type domain-containing protein</fullName>
    </recommendedName>
</protein>
<dbReference type="InterPro" id="IPR000679">
    <property type="entry name" value="Znf_GATA"/>
</dbReference>
<evidence type="ECO:0000256" key="1">
    <source>
        <dbReference type="PROSITE-ProRule" id="PRU00094"/>
    </source>
</evidence>
<keyword evidence="2" id="KW-0175">Coiled coil</keyword>
<sequence>MSTFTPLFRRLDHGIPLCNNCGRSFQIKYADPPPPFTNAILRSGTVLSDIDHNYIVNAIDEMDDCNERLEEEIQALQDLTDRLKAAQQMLEDALEIHWAYVAPIRDLPKEILSAILDMACEDEVDLTNPRCPPLVLSSVCKSWRDLMLAMPRLWTRWYTPRAAHMLLDTVRKVVPRLKLFLDRSGDLPISQTIYYEGGMKYMTGSPAAAFRNTLTRQTHRWQCLRLADTTHAVRNVKDFRSLANKQFPLLNELRGSVRQLLLGIESGAFRELPSLRTLYLSNNEREVSIPDLPWEQLDMVSISATTVAYALKILGRCTNIRLWRFSTGLHQPDPDPIPPVTVVHPSLPDLRIHMDRQYNDNPLMYITAPALQSLALSWNYDEPTTDIEDPLPSLLARSRCPLRQLLLQSPLHVNKTCIASMSDLVHFRWDATRHLPVKNDFVVDVLAGHMLPRLEKLELCGALALTGDVLVHMVESRKAAERPLQLFALDIASVDPQVFGPYEEVVDKLRTLVPHFILMGEDYIKRR</sequence>
<dbReference type="SUPFAM" id="SSF52047">
    <property type="entry name" value="RNI-like"/>
    <property type="match status" value="1"/>
</dbReference>
<gene>
    <name evidence="4" type="ORF">BD626DRAFT_489938</name>
</gene>
<evidence type="ECO:0000256" key="2">
    <source>
        <dbReference type="SAM" id="Coils"/>
    </source>
</evidence>
<dbReference type="STRING" id="97359.A0A550CJ77"/>
<dbReference type="GO" id="GO:0008270">
    <property type="term" value="F:zinc ion binding"/>
    <property type="evidence" value="ECO:0007669"/>
    <property type="project" value="UniProtKB-KW"/>
</dbReference>
<dbReference type="Gene3D" id="3.80.10.10">
    <property type="entry name" value="Ribonuclease Inhibitor"/>
    <property type="match status" value="1"/>
</dbReference>
<dbReference type="PROSITE" id="PS50114">
    <property type="entry name" value="GATA_ZN_FINGER_2"/>
    <property type="match status" value="1"/>
</dbReference>
<dbReference type="GO" id="GO:0006355">
    <property type="term" value="P:regulation of DNA-templated transcription"/>
    <property type="evidence" value="ECO:0007669"/>
    <property type="project" value="InterPro"/>
</dbReference>
<dbReference type="OrthoDB" id="2999674at2759"/>
<keyword evidence="1" id="KW-0479">Metal-binding</keyword>